<name>A0ABN1XBL1_9ACTN</name>
<reference evidence="2 3" key="1">
    <citation type="journal article" date="2019" name="Int. J. Syst. Evol. Microbiol.">
        <title>The Global Catalogue of Microorganisms (GCM) 10K type strain sequencing project: providing services to taxonomists for standard genome sequencing and annotation.</title>
        <authorList>
            <consortium name="The Broad Institute Genomics Platform"/>
            <consortium name="The Broad Institute Genome Sequencing Center for Infectious Disease"/>
            <person name="Wu L."/>
            <person name="Ma J."/>
        </authorList>
    </citation>
    <scope>NUCLEOTIDE SEQUENCE [LARGE SCALE GENOMIC DNA]</scope>
    <source>
        <strain evidence="2 3">JCM 11448</strain>
    </source>
</reference>
<proteinExistence type="predicted"/>
<accession>A0ABN1XBL1</accession>
<sequence length="61" mass="6517">METSETAVKTSMAPLTEMSLEISVKEGARDTVGQATSRVHGVPNPEEVAIHGTMDGTDPYR</sequence>
<keyword evidence="3" id="KW-1185">Reference proteome</keyword>
<comment type="caution">
    <text evidence="2">The sequence shown here is derived from an EMBL/GenBank/DDBJ whole genome shotgun (WGS) entry which is preliminary data.</text>
</comment>
<evidence type="ECO:0000313" key="2">
    <source>
        <dbReference type="EMBL" id="GAA1292914.1"/>
    </source>
</evidence>
<organism evidence="2 3">
    <name type="scientific">Streptomyces javensis</name>
    <dbReference type="NCBI Taxonomy" id="114698"/>
    <lineage>
        <taxon>Bacteria</taxon>
        <taxon>Bacillati</taxon>
        <taxon>Actinomycetota</taxon>
        <taxon>Actinomycetes</taxon>
        <taxon>Kitasatosporales</taxon>
        <taxon>Streptomycetaceae</taxon>
        <taxon>Streptomyces</taxon>
        <taxon>Streptomyces violaceusniger group</taxon>
    </lineage>
</organism>
<dbReference type="Proteomes" id="UP001500282">
    <property type="component" value="Unassembled WGS sequence"/>
</dbReference>
<protein>
    <submittedName>
        <fullName evidence="2">Uncharacterized protein</fullName>
    </submittedName>
</protein>
<evidence type="ECO:0000313" key="3">
    <source>
        <dbReference type="Proteomes" id="UP001500282"/>
    </source>
</evidence>
<gene>
    <name evidence="2" type="ORF">GCM10009579_68110</name>
</gene>
<feature type="region of interest" description="Disordered" evidence="1">
    <location>
        <begin position="34"/>
        <end position="61"/>
    </location>
</feature>
<evidence type="ECO:0000256" key="1">
    <source>
        <dbReference type="SAM" id="MobiDB-lite"/>
    </source>
</evidence>
<dbReference type="EMBL" id="BAAAIH010000052">
    <property type="protein sequence ID" value="GAA1292914.1"/>
    <property type="molecule type" value="Genomic_DNA"/>
</dbReference>